<organism evidence="3">
    <name type="scientific">Capitella teleta</name>
    <name type="common">Polychaete worm</name>
    <dbReference type="NCBI Taxonomy" id="283909"/>
    <lineage>
        <taxon>Eukaryota</taxon>
        <taxon>Metazoa</taxon>
        <taxon>Spiralia</taxon>
        <taxon>Lophotrochozoa</taxon>
        <taxon>Annelida</taxon>
        <taxon>Polychaeta</taxon>
        <taxon>Sedentaria</taxon>
        <taxon>Scolecida</taxon>
        <taxon>Capitellidae</taxon>
        <taxon>Capitella</taxon>
    </lineage>
</organism>
<dbReference type="InterPro" id="IPR052682">
    <property type="entry name" value="MZB1"/>
</dbReference>
<feature type="region of interest" description="Disordered" evidence="1">
    <location>
        <begin position="21"/>
        <end position="47"/>
    </location>
</feature>
<evidence type="ECO:0000313" key="4">
    <source>
        <dbReference type="EnsemblMetazoa" id="CapteP226465"/>
    </source>
</evidence>
<dbReference type="EMBL" id="AMQN01007076">
    <property type="status" value="NOT_ANNOTATED_CDS"/>
    <property type="molecule type" value="Genomic_DNA"/>
</dbReference>
<evidence type="ECO:0000313" key="3">
    <source>
        <dbReference type="EMBL" id="ELU07451.1"/>
    </source>
</evidence>
<feature type="chain" id="PRO_5008788394" evidence="2">
    <location>
        <begin position="19"/>
        <end position="196"/>
    </location>
</feature>
<dbReference type="Proteomes" id="UP000014760">
    <property type="component" value="Unassembled WGS sequence"/>
</dbReference>
<reference evidence="4" key="3">
    <citation type="submission" date="2015-06" db="UniProtKB">
        <authorList>
            <consortium name="EnsemblMetazoa"/>
        </authorList>
    </citation>
    <scope>IDENTIFICATION</scope>
</reference>
<reference evidence="3 5" key="2">
    <citation type="journal article" date="2013" name="Nature">
        <title>Insights into bilaterian evolution from three spiralian genomes.</title>
        <authorList>
            <person name="Simakov O."/>
            <person name="Marletaz F."/>
            <person name="Cho S.J."/>
            <person name="Edsinger-Gonzales E."/>
            <person name="Havlak P."/>
            <person name="Hellsten U."/>
            <person name="Kuo D.H."/>
            <person name="Larsson T."/>
            <person name="Lv J."/>
            <person name="Arendt D."/>
            <person name="Savage R."/>
            <person name="Osoegawa K."/>
            <person name="de Jong P."/>
            <person name="Grimwood J."/>
            <person name="Chapman J.A."/>
            <person name="Shapiro H."/>
            <person name="Aerts A."/>
            <person name="Otillar R.P."/>
            <person name="Terry A.Y."/>
            <person name="Boore J.L."/>
            <person name="Grigoriev I.V."/>
            <person name="Lindberg D.R."/>
            <person name="Seaver E.C."/>
            <person name="Weisblat D.A."/>
            <person name="Putnam N.H."/>
            <person name="Rokhsar D.S."/>
        </authorList>
    </citation>
    <scope>NUCLEOTIDE SEQUENCE</scope>
    <source>
        <strain evidence="3 5">I ESC-2004</strain>
    </source>
</reference>
<dbReference type="EMBL" id="KB299905">
    <property type="protein sequence ID" value="ELU07451.1"/>
    <property type="molecule type" value="Genomic_DNA"/>
</dbReference>
<gene>
    <name evidence="3" type="ORF">CAPTEDRAFT_226465</name>
</gene>
<dbReference type="AlphaFoldDB" id="R7UVN2"/>
<protein>
    <submittedName>
        <fullName evidence="3 4">Uncharacterized protein</fullName>
    </submittedName>
</protein>
<name>R7UVN2_CAPTE</name>
<feature type="signal peptide" evidence="2">
    <location>
        <begin position="1"/>
        <end position="18"/>
    </location>
</feature>
<sequence length="196" mass="22125">MEARLLCAFLLLSSAAHSQVFPDDEDDEDTNSGTIKFSSPDLSDDEAHSPWVPDTLKCDACKAVAFQLTTNFDKFNKFNAHYKFNLPESEVIEICEETCLGENVWNQYGIKEIKKVKRLSGPGMEHFETPGVTAGGGKWPARLQDTCEQFLGDIGEMAIYNVYKQNPKAKRRLEDFLCRSKETSRSACRKKAKDEL</sequence>
<feature type="compositionally biased region" description="Polar residues" evidence="1">
    <location>
        <begin position="31"/>
        <end position="41"/>
    </location>
</feature>
<evidence type="ECO:0000256" key="2">
    <source>
        <dbReference type="SAM" id="SignalP"/>
    </source>
</evidence>
<reference evidence="5" key="1">
    <citation type="submission" date="2012-12" db="EMBL/GenBank/DDBJ databases">
        <authorList>
            <person name="Hellsten U."/>
            <person name="Grimwood J."/>
            <person name="Chapman J.A."/>
            <person name="Shapiro H."/>
            <person name="Aerts A."/>
            <person name="Otillar R.P."/>
            <person name="Terry A.Y."/>
            <person name="Boore J.L."/>
            <person name="Simakov O."/>
            <person name="Marletaz F."/>
            <person name="Cho S.-J."/>
            <person name="Edsinger-Gonzales E."/>
            <person name="Havlak P."/>
            <person name="Kuo D.-H."/>
            <person name="Larsson T."/>
            <person name="Lv J."/>
            <person name="Arendt D."/>
            <person name="Savage R."/>
            <person name="Osoegawa K."/>
            <person name="de Jong P."/>
            <person name="Lindberg D.R."/>
            <person name="Seaver E.C."/>
            <person name="Weisblat D.A."/>
            <person name="Putnam N.H."/>
            <person name="Grigoriev I.V."/>
            <person name="Rokhsar D.S."/>
        </authorList>
    </citation>
    <scope>NUCLEOTIDE SEQUENCE</scope>
    <source>
        <strain evidence="5">I ESC-2004</strain>
    </source>
</reference>
<evidence type="ECO:0000256" key="1">
    <source>
        <dbReference type="SAM" id="MobiDB-lite"/>
    </source>
</evidence>
<dbReference type="PANTHER" id="PTHR15881:SF2">
    <property type="entry name" value="MARGINAL ZONE B- AND B1-CELL-SPECIFIC PROTEIN"/>
    <property type="match status" value="1"/>
</dbReference>
<dbReference type="PANTHER" id="PTHR15881">
    <property type="entry name" value="MARGINAL ZONE B- AND B1-CELL-SPECIFIC PROTEIN"/>
    <property type="match status" value="1"/>
</dbReference>
<evidence type="ECO:0000313" key="5">
    <source>
        <dbReference type="Proteomes" id="UP000014760"/>
    </source>
</evidence>
<dbReference type="HOGENOM" id="CLU_113467_0_0_1"/>
<dbReference type="OrthoDB" id="448621at2759"/>
<dbReference type="GO" id="GO:0005576">
    <property type="term" value="C:extracellular region"/>
    <property type="evidence" value="ECO:0007669"/>
    <property type="project" value="TreeGrafter"/>
</dbReference>
<keyword evidence="2" id="KW-0732">Signal</keyword>
<proteinExistence type="predicted"/>
<dbReference type="EnsemblMetazoa" id="CapteT226465">
    <property type="protein sequence ID" value="CapteP226465"/>
    <property type="gene ID" value="CapteG226465"/>
</dbReference>
<dbReference type="OMA" id="QNWQDYG"/>
<accession>R7UVN2</accession>
<dbReference type="GO" id="GO:0034663">
    <property type="term" value="C:endoplasmic reticulum chaperone complex"/>
    <property type="evidence" value="ECO:0007669"/>
    <property type="project" value="TreeGrafter"/>
</dbReference>
<keyword evidence="5" id="KW-1185">Reference proteome</keyword>